<dbReference type="AlphaFoldDB" id="A0A667YVU8"/>
<evidence type="ECO:0000313" key="3">
    <source>
        <dbReference type="Proteomes" id="UP000472263"/>
    </source>
</evidence>
<dbReference type="GeneTree" id="ENSGT00530000063273"/>
<reference evidence="2" key="2">
    <citation type="submission" date="2025-08" db="UniProtKB">
        <authorList>
            <consortium name="Ensembl"/>
        </authorList>
    </citation>
    <scope>IDENTIFICATION</scope>
</reference>
<dbReference type="PANTHER" id="PTHR15337:SF11">
    <property type="entry name" value="THIOREDOXIN DOMAIN-CONTAINING PROTEIN"/>
    <property type="match status" value="1"/>
</dbReference>
<keyword evidence="3" id="KW-1185">Reference proteome</keyword>
<dbReference type="PANTHER" id="PTHR15337">
    <property type="entry name" value="ANTERIOR GRADIENT PROTEIN-RELATED"/>
    <property type="match status" value="1"/>
</dbReference>
<evidence type="ECO:0000256" key="1">
    <source>
        <dbReference type="ARBA" id="ARBA00022729"/>
    </source>
</evidence>
<dbReference type="Gene3D" id="3.40.30.10">
    <property type="entry name" value="Glutaredoxin"/>
    <property type="match status" value="1"/>
</dbReference>
<accession>A0A667YVU8</accession>
<reference evidence="2" key="3">
    <citation type="submission" date="2025-09" db="UniProtKB">
        <authorList>
            <consortium name="Ensembl"/>
        </authorList>
    </citation>
    <scope>IDENTIFICATION</scope>
</reference>
<sequence>MRVNDSHHLQALKKVFAVSKSIQKMAKEDFIMLNLVHETIDKNLAPDGNYVPRILFVDPSMTVRTDIIGRYSNHLYTYEPKDLVLCEWPFTISNEGLGERGNEEYTDRQQL</sequence>
<dbReference type="Ensembl" id="ENSMMDT00005032707.1">
    <property type="protein sequence ID" value="ENSMMDP00005031987.1"/>
    <property type="gene ID" value="ENSMMDG00005015089.1"/>
</dbReference>
<dbReference type="Proteomes" id="UP000472263">
    <property type="component" value="Chromosome 21"/>
</dbReference>
<reference evidence="2" key="1">
    <citation type="submission" date="2019-06" db="EMBL/GenBank/DDBJ databases">
        <authorList>
            <consortium name="Wellcome Sanger Institute Data Sharing"/>
        </authorList>
    </citation>
    <scope>NUCLEOTIDE SEQUENCE [LARGE SCALE GENOMIC DNA]</scope>
</reference>
<dbReference type="GO" id="GO:0005783">
    <property type="term" value="C:endoplasmic reticulum"/>
    <property type="evidence" value="ECO:0007669"/>
    <property type="project" value="TreeGrafter"/>
</dbReference>
<gene>
    <name evidence="2" type="primary">LOC115379986</name>
</gene>
<organism evidence="2 3">
    <name type="scientific">Myripristis murdjan</name>
    <name type="common">pinecone soldierfish</name>
    <dbReference type="NCBI Taxonomy" id="586833"/>
    <lineage>
        <taxon>Eukaryota</taxon>
        <taxon>Metazoa</taxon>
        <taxon>Chordata</taxon>
        <taxon>Craniata</taxon>
        <taxon>Vertebrata</taxon>
        <taxon>Euteleostomi</taxon>
        <taxon>Actinopterygii</taxon>
        <taxon>Neopterygii</taxon>
        <taxon>Teleostei</taxon>
        <taxon>Neoteleostei</taxon>
        <taxon>Acanthomorphata</taxon>
        <taxon>Holocentriformes</taxon>
        <taxon>Holocentridae</taxon>
        <taxon>Myripristis</taxon>
    </lineage>
</organism>
<name>A0A667YVU8_9TELE</name>
<dbReference type="InterPro" id="IPR051099">
    <property type="entry name" value="AGR/TXD"/>
</dbReference>
<protein>
    <submittedName>
        <fullName evidence="2">Anterior gradient 1</fullName>
    </submittedName>
</protein>
<keyword evidence="1" id="KW-0732">Signal</keyword>
<evidence type="ECO:0000313" key="2">
    <source>
        <dbReference type="Ensembl" id="ENSMMDP00005031987.1"/>
    </source>
</evidence>
<dbReference type="Pfam" id="PF13899">
    <property type="entry name" value="Thioredoxin_7"/>
    <property type="match status" value="1"/>
</dbReference>
<proteinExistence type="predicted"/>